<reference evidence="1 2" key="1">
    <citation type="submission" date="2016-05" db="EMBL/GenBank/DDBJ databases">
        <title>Single-cell genome of chain-forming Candidatus Thiomargarita nelsonii and comparison to other large sulfur-oxidizing bacteria.</title>
        <authorList>
            <person name="Winkel M."/>
            <person name="Salman V."/>
            <person name="Woyke T."/>
            <person name="Schulz-Vogt H."/>
            <person name="Richter M."/>
            <person name="Flood B."/>
            <person name="Bailey J."/>
            <person name="Amann R."/>
            <person name="Mussmann M."/>
        </authorList>
    </citation>
    <scope>NUCLEOTIDE SEQUENCE [LARGE SCALE GENOMIC DNA]</scope>
    <source>
        <strain evidence="1 2">THI036</strain>
    </source>
</reference>
<proteinExistence type="predicted"/>
<keyword evidence="1" id="KW-0378">Hydrolase</keyword>
<sequence>FTQKMYRLLHKSGFSDGDIIYMNPYPPIVPLNGYVDAARQDFPMRDPKTELQQAIDQANQDLQPGEQFIFYLHGHARPDSVEIGRTEKMSAQELKILLAQIPTDVEQIIILDTCYSGSFLDELAGVPNRVVISSADANSLAWTTESMSFAESFIGQLQYGRSIGEAFELAETTIINEPQIFGAQRPQIDDTQDGVYAEDDNSVAREVYIGGKQEPGSLPPSIIEVHPTIRLAKGQSTATLWVKAIPGFDGMKKVRAILVNEHDEGAEYQGDNTQFTQGELSLKP</sequence>
<dbReference type="Proteomes" id="UP000076962">
    <property type="component" value="Unassembled WGS sequence"/>
</dbReference>
<evidence type="ECO:0000313" key="2">
    <source>
        <dbReference type="Proteomes" id="UP000076962"/>
    </source>
</evidence>
<organism evidence="1 2">
    <name type="scientific">Candidatus Thiomargarita nelsonii</name>
    <dbReference type="NCBI Taxonomy" id="1003181"/>
    <lineage>
        <taxon>Bacteria</taxon>
        <taxon>Pseudomonadati</taxon>
        <taxon>Pseudomonadota</taxon>
        <taxon>Gammaproteobacteria</taxon>
        <taxon>Thiotrichales</taxon>
        <taxon>Thiotrichaceae</taxon>
        <taxon>Thiomargarita</taxon>
    </lineage>
</organism>
<dbReference type="Pfam" id="PF01650">
    <property type="entry name" value="Peptidase_C13"/>
    <property type="match status" value="1"/>
</dbReference>
<dbReference type="AlphaFoldDB" id="A0A176S1W5"/>
<accession>A0A176S1W5</accession>
<dbReference type="GO" id="GO:0008233">
    <property type="term" value="F:peptidase activity"/>
    <property type="evidence" value="ECO:0007669"/>
    <property type="project" value="InterPro"/>
</dbReference>
<protein>
    <submittedName>
        <fullName evidence="1">Peptidase C13, legumain</fullName>
        <ecNumber evidence="1">3.-.-.-</ecNumber>
    </submittedName>
</protein>
<evidence type="ECO:0000313" key="1">
    <source>
        <dbReference type="EMBL" id="OAD21918.1"/>
    </source>
</evidence>
<dbReference type="Gene3D" id="3.40.50.1460">
    <property type="match status" value="1"/>
</dbReference>
<comment type="caution">
    <text evidence="1">The sequence shown here is derived from an EMBL/GenBank/DDBJ whole genome shotgun (WGS) entry which is preliminary data.</text>
</comment>
<dbReference type="GO" id="GO:0006508">
    <property type="term" value="P:proteolysis"/>
    <property type="evidence" value="ECO:0007669"/>
    <property type="project" value="InterPro"/>
</dbReference>
<dbReference type="EMBL" id="LUTY01001298">
    <property type="protein sequence ID" value="OAD21918.1"/>
    <property type="molecule type" value="Genomic_DNA"/>
</dbReference>
<feature type="non-terminal residue" evidence="1">
    <location>
        <position position="1"/>
    </location>
</feature>
<feature type="non-terminal residue" evidence="1">
    <location>
        <position position="284"/>
    </location>
</feature>
<dbReference type="InterPro" id="IPR001096">
    <property type="entry name" value="Peptidase_C13"/>
</dbReference>
<name>A0A176S1W5_9GAMM</name>
<dbReference type="EC" id="3.-.-.-" evidence="1"/>
<gene>
    <name evidence="1" type="ORF">THIOM_002302</name>
</gene>
<keyword evidence="2" id="KW-1185">Reference proteome</keyword>